<dbReference type="PANTHER" id="PTHR10204">
    <property type="entry name" value="NAD P H OXIDOREDUCTASE-RELATED"/>
    <property type="match status" value="1"/>
</dbReference>
<feature type="compositionally biased region" description="Low complexity" evidence="26">
    <location>
        <begin position="1"/>
        <end position="19"/>
    </location>
</feature>
<feature type="compositionally biased region" description="Gly residues" evidence="26">
    <location>
        <begin position="432"/>
        <end position="450"/>
    </location>
</feature>
<comment type="catalytic activity">
    <reaction evidence="24">
        <text>ubiquinone-10 + NADH + H(+) = ubiquinol-10 + NAD(+)</text>
        <dbReference type="Rhea" id="RHEA:61984"/>
        <dbReference type="ChEBI" id="CHEBI:15378"/>
        <dbReference type="ChEBI" id="CHEBI:46245"/>
        <dbReference type="ChEBI" id="CHEBI:57540"/>
        <dbReference type="ChEBI" id="CHEBI:57945"/>
        <dbReference type="ChEBI" id="CHEBI:64183"/>
    </reaction>
    <physiologicalReaction direction="left-to-right" evidence="24">
        <dbReference type="Rhea" id="RHEA:61985"/>
    </physiologicalReaction>
</comment>
<keyword evidence="11" id="KW-0521">NADP</keyword>
<keyword evidence="5" id="KW-0963">Cytoplasm</keyword>
<dbReference type="Pfam" id="PF02525">
    <property type="entry name" value="Flavodoxin_2"/>
    <property type="match status" value="1"/>
</dbReference>
<evidence type="ECO:0000256" key="7">
    <source>
        <dbReference type="ARBA" id="ARBA00022553"/>
    </source>
</evidence>
<sequence>MAGRSAPAPARPDPAQGPRTRLSLTHSRRAAPGLWCSQPRAFSLPCSLAGGINWEQGLINCATGCCPHGLGAATSVMARHGTACLLCPTTATCLGAAVGLVGASGAATGLWGPGPSVWGLLAVSMGHPRVPAGHRGCPRVYPWGSVGPAARGAELPLPAGRRALIVLAHLEKTSFNHAMAEAAASTLRDKGWDVTISDLYAMGFNPVLSRHDITGPPKDPEHFVYETEMGLAWKEGRLSSDIVAEQKKIEAADLIIFQFPLQWLGMPAILKGWFDRVIIQGFAYSMSTLYEHGCFQVGGRAGGRGGTPDAGLAPCSGVLHPLPSCLPFPEEEGHAVVHHQRVGVHVLPQGHQRRHERIPLAHAAGHAAVLRLPGAGTSDLLQRAVRDPRGTGADAERLAEAPGFHLGGEAPRLHPQQLLRAEHGGRLRAEAGGAGAAGGAAAGADGGAAPGQGLSPQRAAQGPRVGARGLGVQLGPSLPCAQPRVARTRPGPTSTALPGPGGHEDGAPALHLSLSFSTVSFLSFSCMSLLKSEVSGCRGLQHGPWSTPSV</sequence>
<organism evidence="28 29">
    <name type="scientific">Anser brachyrhynchus</name>
    <name type="common">Pink-footed goose</name>
    <dbReference type="NCBI Taxonomy" id="132585"/>
    <lineage>
        <taxon>Eukaryota</taxon>
        <taxon>Metazoa</taxon>
        <taxon>Chordata</taxon>
        <taxon>Craniata</taxon>
        <taxon>Vertebrata</taxon>
        <taxon>Euteleostomi</taxon>
        <taxon>Archelosauria</taxon>
        <taxon>Archosauria</taxon>
        <taxon>Dinosauria</taxon>
        <taxon>Saurischia</taxon>
        <taxon>Theropoda</taxon>
        <taxon>Coelurosauria</taxon>
        <taxon>Aves</taxon>
        <taxon>Neognathae</taxon>
        <taxon>Galloanserae</taxon>
        <taxon>Anseriformes</taxon>
        <taxon>Anatidae</taxon>
        <taxon>Anserinae</taxon>
        <taxon>Anser</taxon>
    </lineage>
</organism>
<dbReference type="EC" id="1.6.5.2" evidence="4"/>
<protein>
    <recommendedName>
        <fullName evidence="14">NAD(P)H dehydrogenase [quinone] 1</fullName>
        <ecNumber evidence="4">1.6.5.2</ecNumber>
    </recommendedName>
    <alternativeName>
        <fullName evidence="18">Azoreductase</fullName>
    </alternativeName>
    <alternativeName>
        <fullName evidence="20">DT-diaphorase</fullName>
    </alternativeName>
    <alternativeName>
        <fullName evidence="16">Menadione reductase</fullName>
    </alternativeName>
    <alternativeName>
        <fullName evidence="17">NAD(P)H:quinone oxidoreductase 1</fullName>
    </alternativeName>
    <alternativeName>
        <fullName evidence="15">Phylloquinone reductase</fullName>
    </alternativeName>
    <alternativeName>
        <fullName evidence="19">Quinone reductase 1</fullName>
    </alternativeName>
</protein>
<keyword evidence="12" id="KW-0560">Oxidoreductase</keyword>
<dbReference type="InterPro" id="IPR051545">
    <property type="entry name" value="NAD(P)H_dehydrogenase_qn"/>
</dbReference>
<keyword evidence="29" id="KW-1185">Reference proteome</keyword>
<dbReference type="GO" id="GO:0005829">
    <property type="term" value="C:cytosol"/>
    <property type="evidence" value="ECO:0007669"/>
    <property type="project" value="UniProtKB-SubCell"/>
</dbReference>
<comment type="subunit">
    <text evidence="21">Homodimer. Interacts with PDLIM4 isoform 2; this interaction stabilizes PDLIM4 isoform 2 in response to oxidative stress and protects it from ubiquitin-independent degradation by the core 20S proteasome. Interacts with TP73 (via SAM domain); this interaction is NADH-dependent, stabilizes TP73 in response to oxidative stress and protects it from ubiquitin-independent degradation by the 20S proteasome. Interacts with TP53; this interaction is NADH-dependent, stabilizes TP53 in response to oxidative stress and protects it from ubiquitin-independent degradation by the 20S proteasome.</text>
</comment>
<evidence type="ECO:0000256" key="19">
    <source>
        <dbReference type="ARBA" id="ARBA00042364"/>
    </source>
</evidence>
<evidence type="ECO:0000256" key="12">
    <source>
        <dbReference type="ARBA" id="ARBA00023002"/>
    </source>
</evidence>
<keyword evidence="7" id="KW-0597">Phosphoprotein</keyword>
<evidence type="ECO:0000256" key="17">
    <source>
        <dbReference type="ARBA" id="ARBA00042288"/>
    </source>
</evidence>
<dbReference type="AlphaFoldDB" id="A0A8B9I1P2"/>
<reference evidence="28" key="2">
    <citation type="submission" date="2025-09" db="UniProtKB">
        <authorList>
            <consortium name="Ensembl"/>
        </authorList>
    </citation>
    <scope>IDENTIFICATION</scope>
</reference>
<name>A0A8B9I1P2_9AVES</name>
<feature type="domain" description="Flavodoxin-like fold" evidence="27">
    <location>
        <begin position="162"/>
        <end position="286"/>
    </location>
</feature>
<evidence type="ECO:0000256" key="23">
    <source>
        <dbReference type="ARBA" id="ARBA00048412"/>
    </source>
</evidence>
<evidence type="ECO:0000313" key="29">
    <source>
        <dbReference type="Proteomes" id="UP000694426"/>
    </source>
</evidence>
<evidence type="ECO:0000256" key="10">
    <source>
        <dbReference type="ARBA" id="ARBA00022843"/>
    </source>
</evidence>
<evidence type="ECO:0000256" key="26">
    <source>
        <dbReference type="SAM" id="MobiDB-lite"/>
    </source>
</evidence>
<comment type="cofactor">
    <cofactor evidence="1">
        <name>FAD</name>
        <dbReference type="ChEBI" id="CHEBI:57692"/>
    </cofactor>
</comment>
<dbReference type="InterPro" id="IPR003680">
    <property type="entry name" value="Flavodoxin_fold"/>
</dbReference>
<comment type="similarity">
    <text evidence="3">Belongs to the NAD(P)H dehydrogenase (quinone) family.</text>
</comment>
<evidence type="ECO:0000313" key="28">
    <source>
        <dbReference type="Ensembl" id="ENSABRP00000002981.1"/>
    </source>
</evidence>
<keyword evidence="10" id="KW-0832">Ubl conjugation</keyword>
<comment type="subcellular location">
    <subcellularLocation>
        <location evidence="2">Cytoplasm</location>
        <location evidence="2">Cytosol</location>
    </subcellularLocation>
</comment>
<comment type="catalytic activity">
    <reaction evidence="25">
        <text>a quinone + NADPH + H(+) = a quinol + NADP(+)</text>
        <dbReference type="Rhea" id="RHEA:46164"/>
        <dbReference type="ChEBI" id="CHEBI:15378"/>
        <dbReference type="ChEBI" id="CHEBI:24646"/>
        <dbReference type="ChEBI" id="CHEBI:57783"/>
        <dbReference type="ChEBI" id="CHEBI:58349"/>
        <dbReference type="ChEBI" id="CHEBI:132124"/>
        <dbReference type="EC" id="1.6.5.2"/>
    </reaction>
    <physiologicalReaction direction="left-to-right" evidence="25">
        <dbReference type="Rhea" id="RHEA:46165"/>
    </physiologicalReaction>
</comment>
<evidence type="ECO:0000256" key="16">
    <source>
        <dbReference type="ARBA" id="ARBA00042248"/>
    </source>
</evidence>
<feature type="region of interest" description="Disordered" evidence="26">
    <location>
        <begin position="1"/>
        <end position="20"/>
    </location>
</feature>
<evidence type="ECO:0000256" key="22">
    <source>
        <dbReference type="ARBA" id="ARBA00048181"/>
    </source>
</evidence>
<evidence type="ECO:0000256" key="4">
    <source>
        <dbReference type="ARBA" id="ARBA00012648"/>
    </source>
</evidence>
<evidence type="ECO:0000256" key="1">
    <source>
        <dbReference type="ARBA" id="ARBA00001974"/>
    </source>
</evidence>
<keyword evidence="8" id="KW-0285">Flavoprotein</keyword>
<reference evidence="28" key="1">
    <citation type="submission" date="2025-08" db="UniProtKB">
        <authorList>
            <consortium name="Ensembl"/>
        </authorList>
    </citation>
    <scope>IDENTIFICATION</scope>
</reference>
<evidence type="ECO:0000256" key="13">
    <source>
        <dbReference type="ARBA" id="ARBA00023027"/>
    </source>
</evidence>
<evidence type="ECO:0000256" key="21">
    <source>
        <dbReference type="ARBA" id="ARBA00046551"/>
    </source>
</evidence>
<evidence type="ECO:0000256" key="20">
    <source>
        <dbReference type="ARBA" id="ARBA00042416"/>
    </source>
</evidence>
<evidence type="ECO:0000256" key="14">
    <source>
        <dbReference type="ARBA" id="ARBA00040776"/>
    </source>
</evidence>
<feature type="region of interest" description="Disordered" evidence="26">
    <location>
        <begin position="430"/>
        <end position="504"/>
    </location>
</feature>
<keyword evidence="9" id="KW-0274">FAD</keyword>
<evidence type="ECO:0000256" key="5">
    <source>
        <dbReference type="ARBA" id="ARBA00022490"/>
    </source>
</evidence>
<comment type="catalytic activity">
    <reaction evidence="23">
        <text>menadione + NADH + H(+) = menadiol + NAD(+)</text>
        <dbReference type="Rhea" id="RHEA:69695"/>
        <dbReference type="ChEBI" id="CHEBI:6746"/>
        <dbReference type="ChEBI" id="CHEBI:15378"/>
        <dbReference type="ChEBI" id="CHEBI:28869"/>
        <dbReference type="ChEBI" id="CHEBI:57540"/>
        <dbReference type="ChEBI" id="CHEBI:57945"/>
    </reaction>
    <physiologicalReaction direction="left-to-right" evidence="23">
        <dbReference type="Rhea" id="RHEA:69696"/>
    </physiologicalReaction>
</comment>
<dbReference type="Gene3D" id="3.40.50.360">
    <property type="match status" value="1"/>
</dbReference>
<dbReference type="PANTHER" id="PTHR10204:SF1">
    <property type="entry name" value="NAD(P)H DEHYDROGENASE [QUINONE] 1"/>
    <property type="match status" value="1"/>
</dbReference>
<evidence type="ECO:0000256" key="24">
    <source>
        <dbReference type="ARBA" id="ARBA00049236"/>
    </source>
</evidence>
<evidence type="ECO:0000256" key="9">
    <source>
        <dbReference type="ARBA" id="ARBA00022827"/>
    </source>
</evidence>
<dbReference type="InterPro" id="IPR029039">
    <property type="entry name" value="Flavoprotein-like_sf"/>
</dbReference>
<evidence type="ECO:0000256" key="15">
    <source>
        <dbReference type="ARBA" id="ARBA00041787"/>
    </source>
</evidence>
<evidence type="ECO:0000256" key="6">
    <source>
        <dbReference type="ARBA" id="ARBA00022499"/>
    </source>
</evidence>
<keyword evidence="13" id="KW-0520">NAD</keyword>
<accession>A0A8B9I1P2</accession>
<comment type="catalytic activity">
    <reaction evidence="22">
        <text>a quinone + NADH + H(+) = a quinol + NAD(+)</text>
        <dbReference type="Rhea" id="RHEA:46160"/>
        <dbReference type="ChEBI" id="CHEBI:15378"/>
        <dbReference type="ChEBI" id="CHEBI:24646"/>
        <dbReference type="ChEBI" id="CHEBI:57540"/>
        <dbReference type="ChEBI" id="CHEBI:57945"/>
        <dbReference type="ChEBI" id="CHEBI:132124"/>
        <dbReference type="EC" id="1.6.5.2"/>
    </reaction>
    <physiologicalReaction direction="left-to-right" evidence="22">
        <dbReference type="Rhea" id="RHEA:46161"/>
    </physiologicalReaction>
</comment>
<dbReference type="FunFam" id="3.40.50.360:FF:000054">
    <property type="entry name" value="NAD(P)H dehydrogenase, quinone 1"/>
    <property type="match status" value="1"/>
</dbReference>
<dbReference type="Ensembl" id="ENSABRT00000004346.1">
    <property type="protein sequence ID" value="ENSABRP00000002981.1"/>
    <property type="gene ID" value="ENSABRG00000002880.1"/>
</dbReference>
<dbReference type="GO" id="GO:0003955">
    <property type="term" value="F:NAD(P)H dehydrogenase (quinone) activity"/>
    <property type="evidence" value="ECO:0007669"/>
    <property type="project" value="UniProtKB-EC"/>
</dbReference>
<dbReference type="GeneTree" id="ENSGT00940000159150"/>
<dbReference type="SUPFAM" id="SSF52218">
    <property type="entry name" value="Flavoproteins"/>
    <property type="match status" value="1"/>
</dbReference>
<keyword evidence="6" id="KW-1017">Isopeptide bond</keyword>
<evidence type="ECO:0000256" key="2">
    <source>
        <dbReference type="ARBA" id="ARBA00004514"/>
    </source>
</evidence>
<evidence type="ECO:0000256" key="3">
    <source>
        <dbReference type="ARBA" id="ARBA00006252"/>
    </source>
</evidence>
<proteinExistence type="inferred from homology"/>
<evidence type="ECO:0000256" key="11">
    <source>
        <dbReference type="ARBA" id="ARBA00022857"/>
    </source>
</evidence>
<evidence type="ECO:0000256" key="25">
    <source>
        <dbReference type="ARBA" id="ARBA00049392"/>
    </source>
</evidence>
<evidence type="ECO:0000259" key="27">
    <source>
        <dbReference type="Pfam" id="PF02525"/>
    </source>
</evidence>
<evidence type="ECO:0000256" key="8">
    <source>
        <dbReference type="ARBA" id="ARBA00022630"/>
    </source>
</evidence>
<dbReference type="Proteomes" id="UP000694426">
    <property type="component" value="Unplaced"/>
</dbReference>
<evidence type="ECO:0000256" key="18">
    <source>
        <dbReference type="ARBA" id="ARBA00042298"/>
    </source>
</evidence>